<sequence>MMPSLSSVAEWFKTNIIHGGNETHESSSGRSHGGAGGRYVDGHFIPSDEVLTPEESLNGLPSLPMGLNPAFGFQSDLDKKSGKSDDPLKIDDPFQKFLDYITGEDAYQKQTALQQMAQDFNSEEAKKARYFNAVEAQKARDYASSEAEIARRFNHDEAELNRMFQRDLSNTAYQRAAADMKAAGLNPYLVYAQGGAPVTAGSSASASAPSAPAASASSASVGATSAGKGSVGQLANTALSTIVSSAFKLGSFFH</sequence>
<proteinExistence type="predicted"/>
<feature type="region of interest" description="Disordered" evidence="1">
    <location>
        <begin position="19"/>
        <end position="39"/>
    </location>
</feature>
<reference evidence="2" key="1">
    <citation type="submission" date="2021-04" db="EMBL/GenBank/DDBJ databases">
        <title>Genomes of microviruses identified in yellow-bellied marmot fecal samples.</title>
        <authorList>
            <person name="Varsani A."/>
            <person name="Kraberger S."/>
            <person name="Chatterjee A."/>
            <person name="Richet C."/>
            <person name="Fontenele R.S."/>
            <person name="Schmidlin K."/>
            <person name="Blumstein D.T."/>
        </authorList>
    </citation>
    <scope>NUCLEOTIDE SEQUENCE</scope>
    <source>
        <strain evidence="2">Mar16</strain>
    </source>
</reference>
<dbReference type="EMBL" id="MZ089762">
    <property type="protein sequence ID" value="QXP45048.1"/>
    <property type="molecule type" value="Genomic_DNA"/>
</dbReference>
<name>A0A8F6AI35_9VIRU</name>
<evidence type="ECO:0000256" key="1">
    <source>
        <dbReference type="SAM" id="MobiDB-lite"/>
    </source>
</evidence>
<accession>A0A8F6AI35</accession>
<organism evidence="2">
    <name type="scientific">Microvirus mar16</name>
    <dbReference type="NCBI Taxonomy" id="2851148"/>
    <lineage>
        <taxon>Viruses</taxon>
        <taxon>Monodnaviria</taxon>
        <taxon>Sangervirae</taxon>
        <taxon>Phixviricota</taxon>
        <taxon>Malgrandaviricetes</taxon>
        <taxon>Petitvirales</taxon>
        <taxon>Microviridae</taxon>
    </lineage>
</organism>
<protein>
    <submittedName>
        <fullName evidence="2">DNA pilot protein</fullName>
    </submittedName>
</protein>
<evidence type="ECO:0000313" key="2">
    <source>
        <dbReference type="EMBL" id="QXP45048.1"/>
    </source>
</evidence>